<evidence type="ECO:0000256" key="10">
    <source>
        <dbReference type="HAMAP-Rule" id="MF_00041"/>
    </source>
</evidence>
<evidence type="ECO:0000256" key="7">
    <source>
        <dbReference type="ARBA" id="ARBA00022840"/>
    </source>
</evidence>
<evidence type="ECO:0000256" key="9">
    <source>
        <dbReference type="ARBA" id="ARBA00023146"/>
    </source>
</evidence>
<evidence type="ECO:0000256" key="4">
    <source>
        <dbReference type="ARBA" id="ARBA00022723"/>
    </source>
</evidence>
<comment type="subunit">
    <text evidence="2 10">Monomer.</text>
</comment>
<evidence type="ECO:0000313" key="13">
    <source>
        <dbReference type="Proteomes" id="UP000019331"/>
    </source>
</evidence>
<keyword evidence="10" id="KW-0963">Cytoplasm</keyword>
<evidence type="ECO:0000256" key="8">
    <source>
        <dbReference type="ARBA" id="ARBA00022917"/>
    </source>
</evidence>
<sequence>MTFLISRVNFFMGCMLLRLYNTKTKSLSEVKNFRDTKIYACGPTVYNYAHIGNLRTYIFEDLLIKSLRLLKYNVNYAMNITDIGHLTGEFDEGEDKVVKAARERGLTVYEISRFFTEAFFCDCEKLNIVRPDKVLIASEYIASMIEVIKVLEQNGFTYFVNGNVYFDTSLFKSYGQMAGINLNDSGFSSVSRVEVDLSKKNKSDFVLWFTNSKFKDQEMKWDSPWGFGYPSWHLECASMNLDCFKSTLDIHLGGVDHIGVHHINEIAIAECYLNRMWCDIFVHGEFLIMEDEKMSKSNNNFITIKDLEADGFSPLDFRYFCLTAHYRTQLKFTFSNLRACKVARKNMLNKLTAFCSSLNQFDLVLLSKNYENIESVLEKRYYDSFLEKIAFDLSIPQALALLWDIVKDDNLSALSKLRLTFKFDEVLSLGLKEGVFREIEKDRIDIDDAMNSLLEERRLAKIKKDFKRADEIREYFYSKGFVLIDTEEGTKVKRG</sequence>
<dbReference type="InterPro" id="IPR032678">
    <property type="entry name" value="tRNA-synt_1_cat_dom"/>
</dbReference>
<keyword evidence="8 10" id="KW-0648">Protein biosynthesis</keyword>
<dbReference type="InterPro" id="IPR014729">
    <property type="entry name" value="Rossmann-like_a/b/a_fold"/>
</dbReference>
<feature type="binding site" evidence="10">
    <location>
        <position position="261"/>
    </location>
    <ligand>
        <name>Zn(2+)</name>
        <dbReference type="ChEBI" id="CHEBI:29105"/>
    </ligand>
</feature>
<dbReference type="GO" id="GO:0004817">
    <property type="term" value="F:cysteine-tRNA ligase activity"/>
    <property type="evidence" value="ECO:0007669"/>
    <property type="project" value="UniProtKB-EC"/>
</dbReference>
<feature type="binding site" evidence="10">
    <location>
        <position position="296"/>
    </location>
    <ligand>
        <name>ATP</name>
        <dbReference type="ChEBI" id="CHEBI:30616"/>
    </ligand>
</feature>
<comment type="subcellular location">
    <subcellularLocation>
        <location evidence="10">Cytoplasm</location>
    </subcellularLocation>
</comment>
<keyword evidence="9 10" id="KW-0030">Aminoacyl-tRNA synthetase</keyword>
<feature type="binding site" evidence="10">
    <location>
        <position position="236"/>
    </location>
    <ligand>
        <name>Zn(2+)</name>
        <dbReference type="ChEBI" id="CHEBI:29105"/>
    </ligand>
</feature>
<organism evidence="12 13">
    <name type="scientific">Borrelia parkeri SLO</name>
    <dbReference type="NCBI Taxonomy" id="1313294"/>
    <lineage>
        <taxon>Bacteria</taxon>
        <taxon>Pseudomonadati</taxon>
        <taxon>Spirochaetota</taxon>
        <taxon>Spirochaetia</taxon>
        <taxon>Spirochaetales</taxon>
        <taxon>Borreliaceae</taxon>
        <taxon>Borrelia</taxon>
    </lineage>
</organism>
<gene>
    <name evidence="10" type="primary">cysS</name>
    <name evidence="12" type="ORF">BPA_0112700</name>
</gene>
<feature type="binding site" evidence="10">
    <location>
        <position position="41"/>
    </location>
    <ligand>
        <name>Zn(2+)</name>
        <dbReference type="ChEBI" id="CHEBI:29105"/>
    </ligand>
</feature>
<feature type="short sequence motif" description="'HIGH' region" evidence="10">
    <location>
        <begin position="43"/>
        <end position="53"/>
    </location>
</feature>
<keyword evidence="4 10" id="KW-0479">Metal-binding</keyword>
<dbReference type="PANTHER" id="PTHR10890">
    <property type="entry name" value="CYSTEINYL-TRNA SYNTHETASE"/>
    <property type="match status" value="1"/>
</dbReference>
<evidence type="ECO:0000256" key="1">
    <source>
        <dbReference type="ARBA" id="ARBA00005594"/>
    </source>
</evidence>
<feature type="short sequence motif" description="'KMSKS' region" evidence="10">
    <location>
        <begin position="293"/>
        <end position="297"/>
    </location>
</feature>
<name>A0ABN4C608_BORPR</name>
<accession>A0ABN4C608</accession>
<dbReference type="Gene3D" id="1.20.120.1910">
    <property type="entry name" value="Cysteine-tRNA ligase, C-terminal anti-codon recognition domain"/>
    <property type="match status" value="1"/>
</dbReference>
<reference evidence="12" key="1">
    <citation type="submission" date="2016-10" db="EMBL/GenBank/DDBJ databases">
        <title>Comparative Genomics of Relapsing Fever Spirochetes.</title>
        <authorList>
            <person name="Schwan T.G."/>
            <person name="Raffel S.J."/>
            <person name="Porcella S.F."/>
            <person name="Martens C.A."/>
            <person name="Bruno D.P."/>
            <person name="Ricklefs S.M."/>
            <person name="Barbian K.B."/>
        </authorList>
    </citation>
    <scope>NUCLEOTIDE SEQUENCE</scope>
    <source>
        <strain evidence="12">SLO</strain>
    </source>
</reference>
<dbReference type="InterPro" id="IPR015803">
    <property type="entry name" value="Cys-tRNA-ligase"/>
</dbReference>
<dbReference type="Pfam" id="PF01406">
    <property type="entry name" value="tRNA-synt_1e"/>
    <property type="match status" value="1"/>
</dbReference>
<keyword evidence="6 10" id="KW-0862">Zinc</keyword>
<evidence type="ECO:0000256" key="6">
    <source>
        <dbReference type="ARBA" id="ARBA00022833"/>
    </source>
</evidence>
<evidence type="ECO:0000259" key="11">
    <source>
        <dbReference type="Pfam" id="PF01406"/>
    </source>
</evidence>
<dbReference type="InterPro" id="IPR024909">
    <property type="entry name" value="Cys-tRNA/MSH_ligase"/>
</dbReference>
<evidence type="ECO:0000256" key="2">
    <source>
        <dbReference type="ARBA" id="ARBA00011245"/>
    </source>
</evidence>
<dbReference type="SUPFAM" id="SSF47323">
    <property type="entry name" value="Anticodon-binding domain of a subclass of class I aminoacyl-tRNA synthetases"/>
    <property type="match status" value="1"/>
</dbReference>
<dbReference type="InterPro" id="IPR009080">
    <property type="entry name" value="tRNAsynth_Ia_anticodon-bd"/>
</dbReference>
<feature type="binding site" evidence="10">
    <location>
        <position position="265"/>
    </location>
    <ligand>
        <name>Zn(2+)</name>
        <dbReference type="ChEBI" id="CHEBI:29105"/>
    </ligand>
</feature>
<keyword evidence="7 10" id="KW-0067">ATP-binding</keyword>
<evidence type="ECO:0000256" key="5">
    <source>
        <dbReference type="ARBA" id="ARBA00022741"/>
    </source>
</evidence>
<dbReference type="NCBIfam" id="NF011107">
    <property type="entry name" value="PRK14534.1"/>
    <property type="match status" value="1"/>
</dbReference>
<dbReference type="PANTHER" id="PTHR10890:SF3">
    <property type="entry name" value="CYSTEINE--TRNA LIGASE, CYTOPLASMIC"/>
    <property type="match status" value="1"/>
</dbReference>
<dbReference type="SUPFAM" id="SSF52374">
    <property type="entry name" value="Nucleotidylyl transferase"/>
    <property type="match status" value="1"/>
</dbReference>
<dbReference type="PRINTS" id="PR00983">
    <property type="entry name" value="TRNASYNTHCYS"/>
</dbReference>
<dbReference type="EC" id="6.1.1.16" evidence="10"/>
<evidence type="ECO:0000256" key="3">
    <source>
        <dbReference type="ARBA" id="ARBA00022598"/>
    </source>
</evidence>
<protein>
    <recommendedName>
        <fullName evidence="10">Cysteine--tRNA ligase</fullName>
        <ecNumber evidence="10">6.1.1.16</ecNumber>
    </recommendedName>
    <alternativeName>
        <fullName evidence="10">Cysteinyl-tRNA synthetase</fullName>
        <shortName evidence="10">CysRS</shortName>
    </alternativeName>
</protein>
<comment type="catalytic activity">
    <reaction evidence="10">
        <text>tRNA(Cys) + L-cysteine + ATP = L-cysteinyl-tRNA(Cys) + AMP + diphosphate</text>
        <dbReference type="Rhea" id="RHEA:17773"/>
        <dbReference type="Rhea" id="RHEA-COMP:9661"/>
        <dbReference type="Rhea" id="RHEA-COMP:9679"/>
        <dbReference type="ChEBI" id="CHEBI:30616"/>
        <dbReference type="ChEBI" id="CHEBI:33019"/>
        <dbReference type="ChEBI" id="CHEBI:35235"/>
        <dbReference type="ChEBI" id="CHEBI:78442"/>
        <dbReference type="ChEBI" id="CHEBI:78517"/>
        <dbReference type="ChEBI" id="CHEBI:456215"/>
        <dbReference type="EC" id="6.1.1.16"/>
    </reaction>
</comment>
<dbReference type="Gene3D" id="3.40.50.620">
    <property type="entry name" value="HUPs"/>
    <property type="match status" value="1"/>
</dbReference>
<keyword evidence="3 10" id="KW-0436">Ligase</keyword>
<keyword evidence="13" id="KW-1185">Reference proteome</keyword>
<evidence type="ECO:0000313" key="12">
    <source>
        <dbReference type="EMBL" id="AHH09326.1"/>
    </source>
</evidence>
<comment type="cofactor">
    <cofactor evidence="10">
        <name>Zn(2+)</name>
        <dbReference type="ChEBI" id="CHEBI:29105"/>
    </cofactor>
    <text evidence="10">Binds 1 zinc ion per subunit.</text>
</comment>
<feature type="domain" description="tRNA synthetases class I catalytic" evidence="11">
    <location>
        <begin position="34"/>
        <end position="340"/>
    </location>
</feature>
<dbReference type="Proteomes" id="UP000019331">
    <property type="component" value="Chromosome"/>
</dbReference>
<dbReference type="EMBL" id="CP005851">
    <property type="protein sequence ID" value="AHH09326.1"/>
    <property type="molecule type" value="Genomic_DNA"/>
</dbReference>
<dbReference type="HAMAP" id="MF_00041">
    <property type="entry name" value="Cys_tRNA_synth"/>
    <property type="match status" value="1"/>
</dbReference>
<keyword evidence="5 10" id="KW-0547">Nucleotide-binding</keyword>
<dbReference type="CDD" id="cd00672">
    <property type="entry name" value="CysRS_core"/>
    <property type="match status" value="1"/>
</dbReference>
<dbReference type="NCBIfam" id="TIGR00435">
    <property type="entry name" value="cysS"/>
    <property type="match status" value="1"/>
</dbReference>
<proteinExistence type="inferred from homology"/>
<comment type="similarity">
    <text evidence="1 10">Belongs to the class-I aminoacyl-tRNA synthetase family.</text>
</comment>